<dbReference type="AlphaFoldDB" id="A0A2X2T189"/>
<protein>
    <submittedName>
        <fullName evidence="2">EIICB-Lac</fullName>
    </submittedName>
</protein>
<sequence>MIFGAPIVMNPILAIPFILAPMVNTVVVYLFTISGLIPRMMVKPPFTVPAPLGR</sequence>
<evidence type="ECO:0000313" key="2">
    <source>
        <dbReference type="EMBL" id="SQA98108.1"/>
    </source>
</evidence>
<accession>A0A2X2T189</accession>
<name>A0A2X2T189_9ENTR</name>
<dbReference type="EMBL" id="UAVU01000003">
    <property type="protein sequence ID" value="SQA98108.1"/>
    <property type="molecule type" value="Genomic_DNA"/>
</dbReference>
<dbReference type="PANTHER" id="PTHR33989:SF11">
    <property type="entry name" value="LICHENAN PERMEASE IIC COMPONENT"/>
    <property type="match status" value="1"/>
</dbReference>
<evidence type="ECO:0000256" key="1">
    <source>
        <dbReference type="SAM" id="Phobius"/>
    </source>
</evidence>
<dbReference type="GO" id="GO:1901264">
    <property type="term" value="P:carbohydrate derivative transport"/>
    <property type="evidence" value="ECO:0007669"/>
    <property type="project" value="TreeGrafter"/>
</dbReference>
<evidence type="ECO:0000313" key="3">
    <source>
        <dbReference type="Proteomes" id="UP000251197"/>
    </source>
</evidence>
<gene>
    <name evidence="2" type="primary">lacE_2</name>
    <name evidence="2" type="ORF">NCTC12120_01959</name>
</gene>
<reference evidence="2 3" key="1">
    <citation type="submission" date="2018-06" db="EMBL/GenBank/DDBJ databases">
        <authorList>
            <consortium name="Pathogen Informatics"/>
            <person name="Doyle S."/>
        </authorList>
    </citation>
    <scope>NUCLEOTIDE SEQUENCE [LARGE SCALE GENOMIC DNA]</scope>
    <source>
        <strain evidence="2 3">NCTC12120</strain>
    </source>
</reference>
<keyword evidence="1" id="KW-1133">Transmembrane helix</keyword>
<proteinExistence type="predicted"/>
<dbReference type="Proteomes" id="UP000251197">
    <property type="component" value="Unassembled WGS sequence"/>
</dbReference>
<feature type="transmembrane region" description="Helical" evidence="1">
    <location>
        <begin position="12"/>
        <end position="37"/>
    </location>
</feature>
<dbReference type="InterPro" id="IPR051088">
    <property type="entry name" value="PTS_Sugar-EIIC/EIIB"/>
</dbReference>
<dbReference type="PANTHER" id="PTHR33989">
    <property type="match status" value="1"/>
</dbReference>
<keyword evidence="1" id="KW-0472">Membrane</keyword>
<keyword evidence="1" id="KW-0812">Transmembrane</keyword>
<organism evidence="2 3">
    <name type="scientific">Cedecea neteri</name>
    <dbReference type="NCBI Taxonomy" id="158822"/>
    <lineage>
        <taxon>Bacteria</taxon>
        <taxon>Pseudomonadati</taxon>
        <taxon>Pseudomonadota</taxon>
        <taxon>Gammaproteobacteria</taxon>
        <taxon>Enterobacterales</taxon>
        <taxon>Enterobacteriaceae</taxon>
        <taxon>Cedecea</taxon>
    </lineage>
</organism>
<dbReference type="GO" id="GO:0005886">
    <property type="term" value="C:plasma membrane"/>
    <property type="evidence" value="ECO:0007669"/>
    <property type="project" value="TreeGrafter"/>
</dbReference>